<dbReference type="InterPro" id="IPR050336">
    <property type="entry name" value="Chromosome_partition/occlusion"/>
</dbReference>
<dbReference type="STRING" id="861299.J421_2911"/>
<dbReference type="GO" id="GO:0007059">
    <property type="term" value="P:chromosome segregation"/>
    <property type="evidence" value="ECO:0007669"/>
    <property type="project" value="TreeGrafter"/>
</dbReference>
<dbReference type="Gene3D" id="3.90.1530.30">
    <property type="match status" value="1"/>
</dbReference>
<dbReference type="OrthoDB" id="1662300at2"/>
<keyword evidence="4" id="KW-1185">Reference proteome</keyword>
<sequence>MTRKPPRGTPDLSSAFAIDADELSVLTQWSPSTTEVILRVPTDDVRPSPFQPRGRPSPRAVEAVRAAIATAGGIAVAREAAEPSPFTGLDAEARALGDLAIDVAEHGVETPLEARRIPGGTLELLSGHRRLAAARLAGLAEVPVVDRGDVPDHVAAAVVYRRNLLRKDFTAWQEASSFAAIRENRRGAGLPDSVRAVARALGTSHGRAGDLLTIARAFDADVVEAVGAPGDVVEDVLSRLTFRALRELATGSSTAERVARLRVLAGVEEPPRAPRRTAAAERRERRGGGFTLTVRKPPERMTATEAAAALEILSGEVDRLRARLAALGPPAARPRR</sequence>
<dbReference type="PANTHER" id="PTHR33375:SF1">
    <property type="entry name" value="CHROMOSOME-PARTITIONING PROTEIN PARB-RELATED"/>
    <property type="match status" value="1"/>
</dbReference>
<dbReference type="InterPro" id="IPR003115">
    <property type="entry name" value="ParB_N"/>
</dbReference>
<dbReference type="InParanoid" id="W0RLY1"/>
<name>W0RLY1_9BACT</name>
<protein>
    <submittedName>
        <fullName evidence="3">ParB domain protein nuclease</fullName>
    </submittedName>
</protein>
<feature type="region of interest" description="Disordered" evidence="1">
    <location>
        <begin position="269"/>
        <end position="301"/>
    </location>
</feature>
<dbReference type="KEGG" id="gba:J421_2911"/>
<accession>W0RLY1</accession>
<dbReference type="Pfam" id="PF02195">
    <property type="entry name" value="ParB_N"/>
    <property type="match status" value="1"/>
</dbReference>
<dbReference type="Proteomes" id="UP000019151">
    <property type="component" value="Chromosome"/>
</dbReference>
<dbReference type="RefSeq" id="WP_025411916.1">
    <property type="nucleotide sequence ID" value="NZ_CP007128.1"/>
</dbReference>
<feature type="domain" description="ParB-like N-terminal" evidence="2">
    <location>
        <begin position="38"/>
        <end position="162"/>
    </location>
</feature>
<evidence type="ECO:0000259" key="2">
    <source>
        <dbReference type="SMART" id="SM00470"/>
    </source>
</evidence>
<dbReference type="InterPro" id="IPR036086">
    <property type="entry name" value="ParB/Sulfiredoxin_sf"/>
</dbReference>
<dbReference type="HOGENOM" id="CLU_825757_0_0_0"/>
<dbReference type="SMART" id="SM00470">
    <property type="entry name" value="ParB"/>
    <property type="match status" value="1"/>
</dbReference>
<dbReference type="AlphaFoldDB" id="W0RLY1"/>
<reference evidence="3 4" key="1">
    <citation type="journal article" date="2014" name="Genome Announc.">
        <title>Genome Sequence and Methylome of Soil Bacterium Gemmatirosa kalamazoonensis KBS708T, a Member of the Rarely Cultivated Gemmatimonadetes Phylum.</title>
        <authorList>
            <person name="Debruyn J.M."/>
            <person name="Radosevich M."/>
            <person name="Wommack K.E."/>
            <person name="Polson S.W."/>
            <person name="Hauser L.J."/>
            <person name="Fawaz M.N."/>
            <person name="Korlach J."/>
            <person name="Tsai Y.C."/>
        </authorList>
    </citation>
    <scope>NUCLEOTIDE SEQUENCE [LARGE SCALE GENOMIC DNA]</scope>
    <source>
        <strain evidence="3 4">KBS708</strain>
    </source>
</reference>
<dbReference type="PANTHER" id="PTHR33375">
    <property type="entry name" value="CHROMOSOME-PARTITIONING PROTEIN PARB-RELATED"/>
    <property type="match status" value="1"/>
</dbReference>
<organism evidence="3 4">
    <name type="scientific">Gemmatirosa kalamazoonensis</name>
    <dbReference type="NCBI Taxonomy" id="861299"/>
    <lineage>
        <taxon>Bacteria</taxon>
        <taxon>Pseudomonadati</taxon>
        <taxon>Gemmatimonadota</taxon>
        <taxon>Gemmatimonadia</taxon>
        <taxon>Gemmatimonadales</taxon>
        <taxon>Gemmatimonadaceae</taxon>
        <taxon>Gemmatirosa</taxon>
    </lineage>
</organism>
<dbReference type="GO" id="GO:0005694">
    <property type="term" value="C:chromosome"/>
    <property type="evidence" value="ECO:0007669"/>
    <property type="project" value="TreeGrafter"/>
</dbReference>
<evidence type="ECO:0000256" key="1">
    <source>
        <dbReference type="SAM" id="MobiDB-lite"/>
    </source>
</evidence>
<proteinExistence type="predicted"/>
<dbReference type="eggNOG" id="COG1475">
    <property type="taxonomic scope" value="Bacteria"/>
</dbReference>
<evidence type="ECO:0000313" key="3">
    <source>
        <dbReference type="EMBL" id="AHG90448.1"/>
    </source>
</evidence>
<dbReference type="EMBL" id="CP007128">
    <property type="protein sequence ID" value="AHG90448.1"/>
    <property type="molecule type" value="Genomic_DNA"/>
</dbReference>
<evidence type="ECO:0000313" key="4">
    <source>
        <dbReference type="Proteomes" id="UP000019151"/>
    </source>
</evidence>
<gene>
    <name evidence="3" type="ORF">J421_2911</name>
</gene>
<feature type="compositionally biased region" description="Basic and acidic residues" evidence="1">
    <location>
        <begin position="278"/>
        <end position="287"/>
    </location>
</feature>
<dbReference type="SUPFAM" id="SSF110849">
    <property type="entry name" value="ParB/Sulfiredoxin"/>
    <property type="match status" value="1"/>
</dbReference>